<gene>
    <name evidence="1" type="ORF">F5Z01DRAFT_27956</name>
</gene>
<accession>A0A9P7ZVK8</accession>
<protein>
    <submittedName>
        <fullName evidence="1">Uncharacterized protein</fullName>
    </submittedName>
</protein>
<evidence type="ECO:0000313" key="2">
    <source>
        <dbReference type="Proteomes" id="UP000887229"/>
    </source>
</evidence>
<dbReference type="RefSeq" id="XP_046123098.1">
    <property type="nucleotide sequence ID" value="XM_046258729.1"/>
</dbReference>
<proteinExistence type="predicted"/>
<reference evidence="1" key="1">
    <citation type="journal article" date="2021" name="IMA Fungus">
        <title>Genomic characterization of three marine fungi, including Emericellopsis atlantica sp. nov. with signatures of a generalist lifestyle and marine biomass degradation.</title>
        <authorList>
            <person name="Hagestad O.C."/>
            <person name="Hou L."/>
            <person name="Andersen J.H."/>
            <person name="Hansen E.H."/>
            <person name="Altermark B."/>
            <person name="Li C."/>
            <person name="Kuhnert E."/>
            <person name="Cox R.J."/>
            <person name="Crous P.W."/>
            <person name="Spatafora J.W."/>
            <person name="Lail K."/>
            <person name="Amirebrahimi M."/>
            <person name="Lipzen A."/>
            <person name="Pangilinan J."/>
            <person name="Andreopoulos W."/>
            <person name="Hayes R.D."/>
            <person name="Ng V."/>
            <person name="Grigoriev I.V."/>
            <person name="Jackson S.A."/>
            <person name="Sutton T.D.S."/>
            <person name="Dobson A.D.W."/>
            <person name="Rama T."/>
        </authorList>
    </citation>
    <scope>NUCLEOTIDE SEQUENCE</scope>
    <source>
        <strain evidence="1">TS7</strain>
    </source>
</reference>
<sequence length="257" mass="28076">MAALAGLYPYVHLLETVLMWHRSPPTSLRAWDARRRGRAGPWRSTKAKGDRDQGLMYMAAWPQRDVAGGGGAEKNLGGQWVSGWVRAACAVSHPAEKATRRSVLEAESGTGLDSLMAAFRSCGWLSRALQDLLSPPSCPLVDHEELLLTITKVKQTLRSVESQNICLFHRERADASWLQSSGLVGLCLAVAGLCLSTSRHARSRCNVRATDWCYNGCWRQPTSSKTTYAVTLVSLLYSEGCMTPSLAAGQRSPTILT</sequence>
<keyword evidence="2" id="KW-1185">Reference proteome</keyword>
<comment type="caution">
    <text evidence="1">The sequence shown here is derived from an EMBL/GenBank/DDBJ whole genome shotgun (WGS) entry which is preliminary data.</text>
</comment>
<dbReference type="Proteomes" id="UP000887229">
    <property type="component" value="Unassembled WGS sequence"/>
</dbReference>
<organism evidence="1 2">
    <name type="scientific">Emericellopsis atlantica</name>
    <dbReference type="NCBI Taxonomy" id="2614577"/>
    <lineage>
        <taxon>Eukaryota</taxon>
        <taxon>Fungi</taxon>
        <taxon>Dikarya</taxon>
        <taxon>Ascomycota</taxon>
        <taxon>Pezizomycotina</taxon>
        <taxon>Sordariomycetes</taxon>
        <taxon>Hypocreomycetidae</taxon>
        <taxon>Hypocreales</taxon>
        <taxon>Bionectriaceae</taxon>
        <taxon>Emericellopsis</taxon>
    </lineage>
</organism>
<dbReference type="EMBL" id="MU251242">
    <property type="protein sequence ID" value="KAG9259174.1"/>
    <property type="molecule type" value="Genomic_DNA"/>
</dbReference>
<name>A0A9P7ZVK8_9HYPO</name>
<dbReference type="GeneID" id="70289632"/>
<dbReference type="AlphaFoldDB" id="A0A9P7ZVK8"/>
<evidence type="ECO:0000313" key="1">
    <source>
        <dbReference type="EMBL" id="KAG9259174.1"/>
    </source>
</evidence>